<dbReference type="PANTHER" id="PTHR31279">
    <property type="entry name" value="PROTEIN EXORDIUM-LIKE 5"/>
    <property type="match status" value="1"/>
</dbReference>
<evidence type="ECO:0000256" key="2">
    <source>
        <dbReference type="ARBA" id="ARBA00022523"/>
    </source>
</evidence>
<dbReference type="Pfam" id="PF04674">
    <property type="entry name" value="Phi_1"/>
    <property type="match status" value="2"/>
</dbReference>
<evidence type="ECO:0000256" key="6">
    <source>
        <dbReference type="SAM" id="SignalP"/>
    </source>
</evidence>
<name>A0A835LWU3_9MAGN</name>
<dbReference type="PANTHER" id="PTHR31279:SF54">
    <property type="entry name" value="PROTEIN EXORDIUM-RELATED"/>
    <property type="match status" value="1"/>
</dbReference>
<comment type="similarity">
    <text evidence="5">Belongs to the EXORDIUM family.</text>
</comment>
<dbReference type="AlphaFoldDB" id="A0A835LWU3"/>
<evidence type="ECO:0000256" key="1">
    <source>
        <dbReference type="ARBA" id="ARBA00004271"/>
    </source>
</evidence>
<feature type="signal peptide" evidence="6">
    <location>
        <begin position="1"/>
        <end position="25"/>
    </location>
</feature>
<evidence type="ECO:0000256" key="3">
    <source>
        <dbReference type="ARBA" id="ARBA00022525"/>
    </source>
</evidence>
<evidence type="ECO:0000256" key="5">
    <source>
        <dbReference type="ARBA" id="ARBA00023591"/>
    </source>
</evidence>
<comment type="caution">
    <text evidence="7">The sequence shown here is derived from an EMBL/GenBank/DDBJ whole genome shotgun (WGS) entry which is preliminary data.</text>
</comment>
<evidence type="ECO:0000313" key="8">
    <source>
        <dbReference type="Proteomes" id="UP000631114"/>
    </source>
</evidence>
<reference evidence="7 8" key="1">
    <citation type="submission" date="2020-10" db="EMBL/GenBank/DDBJ databases">
        <title>The Coptis chinensis genome and diversification of protoberbering-type alkaloids.</title>
        <authorList>
            <person name="Wang B."/>
            <person name="Shu S."/>
            <person name="Song C."/>
            <person name="Liu Y."/>
        </authorList>
    </citation>
    <scope>NUCLEOTIDE SEQUENCE [LARGE SCALE GENOMIC DNA]</scope>
    <source>
        <strain evidence="7">HL-2020</strain>
        <tissue evidence="7">Leaf</tissue>
    </source>
</reference>
<evidence type="ECO:0000256" key="4">
    <source>
        <dbReference type="ARBA" id="ARBA00022729"/>
    </source>
</evidence>
<dbReference type="EMBL" id="JADFTS010000004">
    <property type="protein sequence ID" value="KAF9607912.1"/>
    <property type="molecule type" value="Genomic_DNA"/>
</dbReference>
<keyword evidence="3" id="KW-0964">Secreted</keyword>
<organism evidence="7 8">
    <name type="scientific">Coptis chinensis</name>
    <dbReference type="NCBI Taxonomy" id="261450"/>
    <lineage>
        <taxon>Eukaryota</taxon>
        <taxon>Viridiplantae</taxon>
        <taxon>Streptophyta</taxon>
        <taxon>Embryophyta</taxon>
        <taxon>Tracheophyta</taxon>
        <taxon>Spermatophyta</taxon>
        <taxon>Magnoliopsida</taxon>
        <taxon>Ranunculales</taxon>
        <taxon>Ranunculaceae</taxon>
        <taxon>Coptidoideae</taxon>
        <taxon>Coptis</taxon>
    </lineage>
</organism>
<gene>
    <name evidence="7" type="ORF">IFM89_003726</name>
</gene>
<keyword evidence="8" id="KW-1185">Reference proteome</keyword>
<proteinExistence type="inferred from homology"/>
<feature type="chain" id="PRO_5032965458" evidence="6">
    <location>
        <begin position="26"/>
        <end position="265"/>
    </location>
</feature>
<keyword evidence="2" id="KW-0052">Apoplast</keyword>
<dbReference type="InterPro" id="IPR006766">
    <property type="entry name" value="EXORDIUM-like"/>
</dbReference>
<sequence>MAFTSVSTLLLQLLLVVSLFHVSLAGRKLTELVENQSPLLKYHKGPLLSGNIAINLIWYGEFKPSQRAIISDFVQSLYPSKTQSQPSVSTWWKTTDKYYHLTSKKPTSLHLTMGRQILDENYSLGKTLSNQQLVLLAAKGDQSNAINVVLTASDVLVDGFCSSRCVAPNNDVGLDGMIINFASLLAGTATNPFGNGYYQGPADAPLEAASACPGIYGKNAYPGYAGDLLVDSSSGASYNANGANGRKYLLPALFDPSTSSCSTLV</sequence>
<comment type="subcellular location">
    <subcellularLocation>
        <location evidence="1">Secreted</location>
        <location evidence="1">Extracellular space</location>
        <location evidence="1">Apoplast</location>
    </subcellularLocation>
</comment>
<dbReference type="GO" id="GO:0048046">
    <property type="term" value="C:apoplast"/>
    <property type="evidence" value="ECO:0007669"/>
    <property type="project" value="UniProtKB-SubCell"/>
</dbReference>
<protein>
    <submittedName>
        <fullName evidence="7">Uncharacterized protein</fullName>
    </submittedName>
</protein>
<dbReference type="OrthoDB" id="2017091at2759"/>
<accession>A0A835LWU3</accession>
<keyword evidence="4 6" id="KW-0732">Signal</keyword>
<dbReference type="Proteomes" id="UP000631114">
    <property type="component" value="Unassembled WGS sequence"/>
</dbReference>
<evidence type="ECO:0000313" key="7">
    <source>
        <dbReference type="EMBL" id="KAF9607912.1"/>
    </source>
</evidence>